<organism evidence="2">
    <name type="scientific">marine sediment metagenome</name>
    <dbReference type="NCBI Taxonomy" id="412755"/>
    <lineage>
        <taxon>unclassified sequences</taxon>
        <taxon>metagenomes</taxon>
        <taxon>ecological metagenomes</taxon>
    </lineage>
</organism>
<sequence>LVSMGYSDKNARADVAKFMEYKARVVGPKQIWSDDDEETAKEVSGSAPSQHFSTFVDKLKGGNDE</sequence>
<proteinExistence type="predicted"/>
<protein>
    <submittedName>
        <fullName evidence="2">Uncharacterized protein</fullName>
    </submittedName>
</protein>
<feature type="non-terminal residue" evidence="2">
    <location>
        <position position="1"/>
    </location>
</feature>
<evidence type="ECO:0000313" key="2">
    <source>
        <dbReference type="EMBL" id="KKL81541.1"/>
    </source>
</evidence>
<comment type="caution">
    <text evidence="2">The sequence shown here is derived from an EMBL/GenBank/DDBJ whole genome shotgun (WGS) entry which is preliminary data.</text>
</comment>
<gene>
    <name evidence="2" type="ORF">LCGC14_1993680</name>
</gene>
<name>A0A0F9FTB6_9ZZZZ</name>
<evidence type="ECO:0000256" key="1">
    <source>
        <dbReference type="SAM" id="MobiDB-lite"/>
    </source>
</evidence>
<feature type="region of interest" description="Disordered" evidence="1">
    <location>
        <begin position="34"/>
        <end position="65"/>
    </location>
</feature>
<dbReference type="AlphaFoldDB" id="A0A0F9FTB6"/>
<accession>A0A0F9FTB6</accession>
<reference evidence="2" key="1">
    <citation type="journal article" date="2015" name="Nature">
        <title>Complex archaea that bridge the gap between prokaryotes and eukaryotes.</title>
        <authorList>
            <person name="Spang A."/>
            <person name="Saw J.H."/>
            <person name="Jorgensen S.L."/>
            <person name="Zaremba-Niedzwiedzka K."/>
            <person name="Martijn J."/>
            <person name="Lind A.E."/>
            <person name="van Eijk R."/>
            <person name="Schleper C."/>
            <person name="Guy L."/>
            <person name="Ettema T.J."/>
        </authorList>
    </citation>
    <scope>NUCLEOTIDE SEQUENCE</scope>
</reference>
<dbReference type="EMBL" id="LAZR01022530">
    <property type="protein sequence ID" value="KKL81541.1"/>
    <property type="molecule type" value="Genomic_DNA"/>
</dbReference>